<keyword evidence="7 9" id="KW-1133">Transmembrane helix</keyword>
<dbReference type="GO" id="GO:0015226">
    <property type="term" value="F:carnitine transmembrane transporter activity"/>
    <property type="evidence" value="ECO:0007669"/>
    <property type="project" value="TreeGrafter"/>
</dbReference>
<dbReference type="Proteomes" id="UP000253908">
    <property type="component" value="Chromosome"/>
</dbReference>
<dbReference type="GO" id="GO:0005275">
    <property type="term" value="F:amine transmembrane transporter activity"/>
    <property type="evidence" value="ECO:0007669"/>
    <property type="project" value="TreeGrafter"/>
</dbReference>
<dbReference type="InterPro" id="IPR035906">
    <property type="entry name" value="MetI-like_sf"/>
</dbReference>
<name>A0A345PEU1_9BACI</name>
<keyword evidence="4" id="KW-1003">Cell membrane</keyword>
<evidence type="ECO:0000313" key="11">
    <source>
        <dbReference type="EMBL" id="AXI08521.1"/>
    </source>
</evidence>
<evidence type="ECO:0000256" key="8">
    <source>
        <dbReference type="ARBA" id="ARBA00023136"/>
    </source>
</evidence>
<dbReference type="EMBL" id="CP024848">
    <property type="protein sequence ID" value="AXI08521.1"/>
    <property type="molecule type" value="Genomic_DNA"/>
</dbReference>
<comment type="similarity">
    <text evidence="2">Belongs to the binding-protein-dependent transport system permease family. CysTW subfamily.</text>
</comment>
<dbReference type="GO" id="GO:0043190">
    <property type="term" value="C:ATP-binding cassette (ABC) transporter complex"/>
    <property type="evidence" value="ECO:0007669"/>
    <property type="project" value="TreeGrafter"/>
</dbReference>
<evidence type="ECO:0000256" key="7">
    <source>
        <dbReference type="ARBA" id="ARBA00022989"/>
    </source>
</evidence>
<organism evidence="11 12">
    <name type="scientific">Oceanobacillus zhaokaii</name>
    <dbReference type="NCBI Taxonomy" id="2052660"/>
    <lineage>
        <taxon>Bacteria</taxon>
        <taxon>Bacillati</taxon>
        <taxon>Bacillota</taxon>
        <taxon>Bacilli</taxon>
        <taxon>Bacillales</taxon>
        <taxon>Bacillaceae</taxon>
        <taxon>Oceanobacillus</taxon>
    </lineage>
</organism>
<evidence type="ECO:0000259" key="10">
    <source>
        <dbReference type="PROSITE" id="PS50928"/>
    </source>
</evidence>
<gene>
    <name evidence="11" type="ORF">CUC15_06135</name>
</gene>
<evidence type="ECO:0000256" key="1">
    <source>
        <dbReference type="ARBA" id="ARBA00004651"/>
    </source>
</evidence>
<feature type="transmembrane region" description="Helical" evidence="9">
    <location>
        <begin position="141"/>
        <end position="167"/>
    </location>
</feature>
<evidence type="ECO:0000256" key="9">
    <source>
        <dbReference type="RuleBase" id="RU363032"/>
    </source>
</evidence>
<dbReference type="Gene3D" id="1.10.3720.10">
    <property type="entry name" value="MetI-like"/>
    <property type="match status" value="1"/>
</dbReference>
<sequence length="290" mass="32292">MFEFPEKLTFHIGNYIDILVNWLTVHWAGFFDAIKTGLLWVFVNLNDFLLWVPWWYFILVIFLLASQYKSIGSGILYSVFLFLIGLFGLWEATMYTLTIVIASVVITIIIGLPLGIIMASSNRFETFIKPLLDAMQTMPSFVYLIPGIFFFGLGLVPGVLSTIIYALPPIMRLTNLAIRGVPREVVEAALSFGPSKWQLLRKVQIPQALPTIMTGVNQTTMMALAMVVVASMVGVEGLGLEVLSALNRIDVAKGFEAGISIVFIAIIIDRLTIAISNKTQSRTRKGTHLR</sequence>
<accession>A0A345PEU1</accession>
<dbReference type="FunFam" id="1.10.3720.10:FF:000001">
    <property type="entry name" value="Glycine betaine ABC transporter, permease"/>
    <property type="match status" value="1"/>
</dbReference>
<protein>
    <submittedName>
        <fullName evidence="11">Choline ABC transporter permease subunit</fullName>
    </submittedName>
</protein>
<feature type="transmembrane region" description="Helical" evidence="9">
    <location>
        <begin position="257"/>
        <end position="275"/>
    </location>
</feature>
<dbReference type="PROSITE" id="PS50928">
    <property type="entry name" value="ABC_TM1"/>
    <property type="match status" value="1"/>
</dbReference>
<dbReference type="GO" id="GO:0031460">
    <property type="term" value="P:glycine betaine transport"/>
    <property type="evidence" value="ECO:0007669"/>
    <property type="project" value="TreeGrafter"/>
</dbReference>
<dbReference type="KEGG" id="ocn:CUC15_06135"/>
<feature type="transmembrane region" description="Helical" evidence="9">
    <location>
        <begin position="223"/>
        <end position="245"/>
    </location>
</feature>
<reference evidence="12" key="1">
    <citation type="submission" date="2017-11" db="EMBL/GenBank/DDBJ databases">
        <authorList>
            <person name="Zhu W."/>
        </authorList>
    </citation>
    <scope>NUCLEOTIDE SEQUENCE [LARGE SCALE GENOMIC DNA]</scope>
    <source>
        <strain evidence="12">160</strain>
    </source>
</reference>
<evidence type="ECO:0000256" key="2">
    <source>
        <dbReference type="ARBA" id="ARBA00007069"/>
    </source>
</evidence>
<feature type="transmembrane region" description="Helical" evidence="9">
    <location>
        <begin position="12"/>
        <end position="31"/>
    </location>
</feature>
<dbReference type="InterPro" id="IPR000515">
    <property type="entry name" value="MetI-like"/>
</dbReference>
<feature type="transmembrane region" description="Helical" evidence="9">
    <location>
        <begin position="97"/>
        <end position="121"/>
    </location>
</feature>
<keyword evidence="6" id="KW-0029">Amino-acid transport</keyword>
<evidence type="ECO:0000256" key="5">
    <source>
        <dbReference type="ARBA" id="ARBA00022692"/>
    </source>
</evidence>
<dbReference type="AlphaFoldDB" id="A0A345PEU1"/>
<evidence type="ECO:0000256" key="4">
    <source>
        <dbReference type="ARBA" id="ARBA00022475"/>
    </source>
</evidence>
<evidence type="ECO:0000256" key="3">
    <source>
        <dbReference type="ARBA" id="ARBA00022448"/>
    </source>
</evidence>
<keyword evidence="3 9" id="KW-0813">Transport</keyword>
<dbReference type="CDD" id="cd06261">
    <property type="entry name" value="TM_PBP2"/>
    <property type="match status" value="1"/>
</dbReference>
<dbReference type="GO" id="GO:0015871">
    <property type="term" value="P:choline transport"/>
    <property type="evidence" value="ECO:0007669"/>
    <property type="project" value="TreeGrafter"/>
</dbReference>
<evidence type="ECO:0000313" key="12">
    <source>
        <dbReference type="Proteomes" id="UP000253908"/>
    </source>
</evidence>
<dbReference type="RefSeq" id="WP_114915816.1">
    <property type="nucleotide sequence ID" value="NZ_CP024848.1"/>
</dbReference>
<feature type="transmembrane region" description="Helical" evidence="9">
    <location>
        <begin position="71"/>
        <end position="90"/>
    </location>
</feature>
<evidence type="ECO:0000256" key="6">
    <source>
        <dbReference type="ARBA" id="ARBA00022970"/>
    </source>
</evidence>
<dbReference type="PANTHER" id="PTHR47737:SF1">
    <property type="entry name" value="GLYCINE BETAINE_PROLINE BETAINE TRANSPORT SYSTEM PERMEASE PROTEIN PROW"/>
    <property type="match status" value="1"/>
</dbReference>
<proteinExistence type="inferred from homology"/>
<dbReference type="PANTHER" id="PTHR47737">
    <property type="entry name" value="GLYCINE BETAINE/PROLINE BETAINE TRANSPORT SYSTEM PERMEASE PROTEIN PROW"/>
    <property type="match status" value="1"/>
</dbReference>
<keyword evidence="12" id="KW-1185">Reference proteome</keyword>
<dbReference type="OrthoDB" id="9801163at2"/>
<dbReference type="SUPFAM" id="SSF161098">
    <property type="entry name" value="MetI-like"/>
    <property type="match status" value="1"/>
</dbReference>
<keyword evidence="5 9" id="KW-0812">Transmembrane</keyword>
<dbReference type="Pfam" id="PF00528">
    <property type="entry name" value="BPD_transp_1"/>
    <property type="match status" value="1"/>
</dbReference>
<comment type="subcellular location">
    <subcellularLocation>
        <location evidence="1 9">Cell membrane</location>
        <topology evidence="1 9">Multi-pass membrane protein</topology>
    </subcellularLocation>
</comment>
<feature type="domain" description="ABC transmembrane type-1" evidence="10">
    <location>
        <begin position="93"/>
        <end position="272"/>
    </location>
</feature>
<keyword evidence="8 9" id="KW-0472">Membrane</keyword>
<feature type="transmembrane region" description="Helical" evidence="9">
    <location>
        <begin position="38"/>
        <end position="65"/>
    </location>
</feature>
<dbReference type="GO" id="GO:0006865">
    <property type="term" value="P:amino acid transport"/>
    <property type="evidence" value="ECO:0007669"/>
    <property type="project" value="UniProtKB-KW"/>
</dbReference>